<proteinExistence type="predicted"/>
<evidence type="ECO:0000313" key="5">
    <source>
        <dbReference type="EMBL" id="MCQ0969403.1"/>
    </source>
</evidence>
<dbReference type="Pfam" id="PF09850">
    <property type="entry name" value="DotU"/>
    <property type="match status" value="1"/>
</dbReference>
<feature type="region of interest" description="Disordered" evidence="2">
    <location>
        <begin position="352"/>
        <end position="371"/>
    </location>
</feature>
<evidence type="ECO:0000259" key="4">
    <source>
        <dbReference type="PROSITE" id="PS51123"/>
    </source>
</evidence>
<dbReference type="Gene3D" id="3.30.1330.60">
    <property type="entry name" value="OmpA-like domain"/>
    <property type="match status" value="1"/>
</dbReference>
<dbReference type="PANTHER" id="PTHR30329:SF19">
    <property type="entry name" value="OUTER MEMBRANE PROTEIN, OMPA FAMILY"/>
    <property type="match status" value="1"/>
</dbReference>
<dbReference type="Proteomes" id="UP001203945">
    <property type="component" value="Unassembled WGS sequence"/>
</dbReference>
<reference evidence="5 6" key="1">
    <citation type="submission" date="2022-03" db="EMBL/GenBank/DDBJ databases">
        <authorList>
            <person name="He Y."/>
        </authorList>
    </citation>
    <scope>NUCLEOTIDE SEQUENCE [LARGE SCALE GENOMIC DNA]</scope>
    <source>
        <strain evidence="5 6">TK19116</strain>
        <plasmid evidence="5">unnamed1</plasmid>
    </source>
</reference>
<dbReference type="EMBL" id="JAKZEU010000001">
    <property type="protein sequence ID" value="MCQ0969403.1"/>
    <property type="molecule type" value="Genomic_DNA"/>
</dbReference>
<evidence type="ECO:0000256" key="1">
    <source>
        <dbReference type="PROSITE-ProRule" id="PRU00473"/>
    </source>
</evidence>
<keyword evidence="1 3" id="KW-0472">Membrane</keyword>
<keyword evidence="3" id="KW-1133">Transmembrane helix</keyword>
<dbReference type="InterPro" id="IPR036737">
    <property type="entry name" value="OmpA-like_sf"/>
</dbReference>
<dbReference type="NCBIfam" id="NF038228">
    <property type="entry name" value="IcmH_DotU_IVB"/>
    <property type="match status" value="1"/>
</dbReference>
<sequence>MLAAAASVLILLGRLRTGLVEMEAGPLMDHVTRAIDQFERDALASGVDPHQAAVGKYILSGTADDIVQNLPGADRGDWLQYSMVARFFGKRDSGVGFFQETEKAMQAPGQNYHLLELILTGLSLGFEGQYRTMPGGAVELSRIRHAIYETLRRVQPRPDEDISVVWTPVVQGKGRRFGAISIPAVLGVTALVLVGAYAVLSTLINRDGAQAAEVLRNLHPGNVTVALERQPGPVYEAPDTQLDRVRAAFAPEIDQGLVEVGEKGDYIYVRVGNLQLFDSAAFEVKPEFAPMAQRITEVLDAEGGPVLIQGYTDNVPMSGRGQFKTNEDLSLARAESVRDALAASIDDPARITVDGRGEADPVADNATPEGQAANRRVEIMLAREGTY</sequence>
<dbReference type="Pfam" id="PF00691">
    <property type="entry name" value="OmpA"/>
    <property type="match status" value="1"/>
</dbReference>
<dbReference type="InterPro" id="IPR050330">
    <property type="entry name" value="Bact_OuterMem_StrucFunc"/>
</dbReference>
<keyword evidence="6" id="KW-1185">Reference proteome</keyword>
<dbReference type="InterPro" id="IPR017733">
    <property type="entry name" value="OmpA-like_dom_proteobacteria"/>
</dbReference>
<feature type="transmembrane region" description="Helical" evidence="3">
    <location>
        <begin position="177"/>
        <end position="200"/>
    </location>
</feature>
<dbReference type="PRINTS" id="PR01023">
    <property type="entry name" value="NAFLGMOTY"/>
</dbReference>
<protein>
    <submittedName>
        <fullName evidence="5">Type VI secretion system protein TssL, long form</fullName>
    </submittedName>
</protein>
<dbReference type="NCBIfam" id="TIGR03349">
    <property type="entry name" value="IV_VI_DotU"/>
    <property type="match status" value="1"/>
</dbReference>
<dbReference type="Gene3D" id="1.25.40.590">
    <property type="entry name" value="Type IV / VI secretion system, DotU"/>
    <property type="match status" value="1"/>
</dbReference>
<accession>A0ABT1MM84</accession>
<dbReference type="CDD" id="cd07185">
    <property type="entry name" value="OmpA_C-like"/>
    <property type="match status" value="1"/>
</dbReference>
<dbReference type="NCBIfam" id="TIGR03350">
    <property type="entry name" value="type_VI_ompA"/>
    <property type="match status" value="1"/>
</dbReference>
<dbReference type="InterPro" id="IPR017732">
    <property type="entry name" value="T4/T6SS_DotU"/>
</dbReference>
<organism evidence="5 6">
    <name type="scientific">Paracoccus albicereus</name>
    <dbReference type="NCBI Taxonomy" id="2922394"/>
    <lineage>
        <taxon>Bacteria</taxon>
        <taxon>Pseudomonadati</taxon>
        <taxon>Pseudomonadota</taxon>
        <taxon>Alphaproteobacteria</taxon>
        <taxon>Rhodobacterales</taxon>
        <taxon>Paracoccaceae</taxon>
        <taxon>Paracoccus</taxon>
    </lineage>
</organism>
<evidence type="ECO:0000256" key="3">
    <source>
        <dbReference type="SAM" id="Phobius"/>
    </source>
</evidence>
<evidence type="ECO:0000256" key="2">
    <source>
        <dbReference type="SAM" id="MobiDB-lite"/>
    </source>
</evidence>
<comment type="caution">
    <text evidence="5">The sequence shown here is derived from an EMBL/GenBank/DDBJ whole genome shotgun (WGS) entry which is preliminary data.</text>
</comment>
<evidence type="ECO:0000313" key="6">
    <source>
        <dbReference type="Proteomes" id="UP001203945"/>
    </source>
</evidence>
<feature type="domain" description="OmpA-like" evidence="4">
    <location>
        <begin position="264"/>
        <end position="385"/>
    </location>
</feature>
<keyword evidence="5" id="KW-0614">Plasmid</keyword>
<dbReference type="PROSITE" id="PS51123">
    <property type="entry name" value="OMPA_2"/>
    <property type="match status" value="1"/>
</dbReference>
<gene>
    <name evidence="5" type="primary">tssL</name>
    <name evidence="5" type="ORF">MLD63_02985</name>
</gene>
<dbReference type="SUPFAM" id="SSF103088">
    <property type="entry name" value="OmpA-like"/>
    <property type="match status" value="1"/>
</dbReference>
<geneLocation type="plasmid" evidence="5">
    <name>unnamed1</name>
</geneLocation>
<dbReference type="PANTHER" id="PTHR30329">
    <property type="entry name" value="STATOR ELEMENT OF FLAGELLAR MOTOR COMPLEX"/>
    <property type="match status" value="1"/>
</dbReference>
<keyword evidence="3" id="KW-0812">Transmembrane</keyword>
<dbReference type="InterPro" id="IPR038522">
    <property type="entry name" value="T4/T6SS_DotU_sf"/>
</dbReference>
<dbReference type="InterPro" id="IPR006665">
    <property type="entry name" value="OmpA-like"/>
</dbReference>
<name>A0ABT1MM84_9RHOB</name>